<dbReference type="InterPro" id="IPR029044">
    <property type="entry name" value="Nucleotide-diphossugar_trans"/>
</dbReference>
<dbReference type="GO" id="GO:0047355">
    <property type="term" value="F:CDP-glycerol glycerophosphotransferase activity"/>
    <property type="evidence" value="ECO:0007669"/>
    <property type="project" value="InterPro"/>
</dbReference>
<keyword evidence="3" id="KW-1003">Cell membrane</keyword>
<protein>
    <submittedName>
        <fullName evidence="9">Glycosyltransferase</fullName>
    </submittedName>
</protein>
<sequence length="839" mass="93656">MSTPRPRFSLVTAVYDVAPYLPDFVASVEAQDFDLGRVEVVVVDDGSNDDSLALLRQWADRSPDLVRVLSQPNAGQGAARNAGLAVATGEWVTFPDPDDALDPDYLSTVDAFLAAHPDAVMVATNRALWNDATGEVTNTHPLRRMFGHDRLADLDLDESTFHGSAPAAFFDLDLLRAHDVSFDVRIRPNFEDGHFCSAYLLRCERPLVGMVGSTRYHYRKRADQSSSLQRSMLDRRRYTDVFEFGYLAVLDEALQRHGRVPRWLQHFLCYEILGYLVAHDVGKVPVLTDDPALESFHRGVARILEHCDLDQVLPRLEFGSRPEHLVALAHGYAGTPWHDARVWIDTFDADQGLARLRYSFTGEPPAELVLNADVPTEPAHAKTRDLTWFGRVLARERILWVPFAPDLRLRVGDRWADLVFTRPTLAETTRVTPRDVRRRTGSPSRQDRQLVARAEPEPRTDEGRKARERAARGSARKKYAGAWVLMDRVDGAGDSGEALFRWLREQRPEVNAWFVLSEDAPDWSQLRRAFGKRVVAHGSLEWRVLMAHCVHLLASHADDEVVRPAAITEFTVPRWRFTFLQHGVIADDLSGWLGDRPIDLFVTSTAGEAASIAGDGSAYPFTTKEVRLAGLPRFDELLEVGRAIGPQERDLVLVAPTWRRWLGPDAVASDFVRQWSAVLADEALAEACRRQGMTVTFRPHPRLTALAARLSLPEHVQVESGPGTADLVARSRVVVTDYSSIAFDAAYIERPVVYFQFDRELALTGAHLGRAGWFDHGRDGFGPVTASAEEAVAAIVKTLEQGSSPVSPYAERMAAAFPHPDDQSCRRVFDAVSALQPPR</sequence>
<comment type="similarity">
    <text evidence="2">Belongs to the CDP-glycerol glycerophosphotransferase family.</text>
</comment>
<dbReference type="Pfam" id="PF04464">
    <property type="entry name" value="Glyphos_transf"/>
    <property type="match status" value="1"/>
</dbReference>
<dbReference type="AlphaFoldDB" id="A0A3N0GX01"/>
<dbReference type="GO" id="GO:0019350">
    <property type="term" value="P:teichoic acid biosynthetic process"/>
    <property type="evidence" value="ECO:0007669"/>
    <property type="project" value="UniProtKB-KW"/>
</dbReference>
<keyword evidence="6" id="KW-0472">Membrane</keyword>
<dbReference type="Proteomes" id="UP000279994">
    <property type="component" value="Unassembled WGS sequence"/>
</dbReference>
<dbReference type="PANTHER" id="PTHR43685">
    <property type="entry name" value="GLYCOSYLTRANSFERASE"/>
    <property type="match status" value="1"/>
</dbReference>
<comment type="caution">
    <text evidence="9">The sequence shown here is derived from an EMBL/GenBank/DDBJ whole genome shotgun (WGS) entry which is preliminary data.</text>
</comment>
<accession>A0A3N0GX01</accession>
<dbReference type="CDD" id="cd00761">
    <property type="entry name" value="Glyco_tranf_GTA_type"/>
    <property type="match status" value="1"/>
</dbReference>
<evidence type="ECO:0000259" key="8">
    <source>
        <dbReference type="Pfam" id="PF00535"/>
    </source>
</evidence>
<organism evidence="9 10">
    <name type="scientific">Nocardioides pocheonensis</name>
    <dbReference type="NCBI Taxonomy" id="661485"/>
    <lineage>
        <taxon>Bacteria</taxon>
        <taxon>Bacillati</taxon>
        <taxon>Actinomycetota</taxon>
        <taxon>Actinomycetes</taxon>
        <taxon>Propionibacteriales</taxon>
        <taxon>Nocardioidaceae</taxon>
        <taxon>Nocardioides</taxon>
    </lineage>
</organism>
<keyword evidence="10" id="KW-1185">Reference proteome</keyword>
<dbReference type="OrthoDB" id="8549922at2"/>
<dbReference type="SUPFAM" id="SSF53448">
    <property type="entry name" value="Nucleotide-diphospho-sugar transferases"/>
    <property type="match status" value="1"/>
</dbReference>
<dbReference type="Gene3D" id="3.40.50.11820">
    <property type="match status" value="1"/>
</dbReference>
<evidence type="ECO:0000256" key="3">
    <source>
        <dbReference type="ARBA" id="ARBA00022475"/>
    </source>
</evidence>
<dbReference type="EMBL" id="RJSF01000007">
    <property type="protein sequence ID" value="RNM16726.1"/>
    <property type="molecule type" value="Genomic_DNA"/>
</dbReference>
<dbReference type="InterPro" id="IPR043149">
    <property type="entry name" value="TagF_N"/>
</dbReference>
<dbReference type="InterPro" id="IPR050834">
    <property type="entry name" value="Glycosyltransf_2"/>
</dbReference>
<proteinExistence type="inferred from homology"/>
<dbReference type="SUPFAM" id="SSF53756">
    <property type="entry name" value="UDP-Glycosyltransferase/glycogen phosphorylase"/>
    <property type="match status" value="1"/>
</dbReference>
<evidence type="ECO:0000313" key="10">
    <source>
        <dbReference type="Proteomes" id="UP000279994"/>
    </source>
</evidence>
<evidence type="ECO:0000256" key="2">
    <source>
        <dbReference type="ARBA" id="ARBA00010488"/>
    </source>
</evidence>
<feature type="region of interest" description="Disordered" evidence="7">
    <location>
        <begin position="430"/>
        <end position="473"/>
    </location>
</feature>
<dbReference type="Pfam" id="PF00535">
    <property type="entry name" value="Glycos_transf_2"/>
    <property type="match status" value="1"/>
</dbReference>
<keyword evidence="4 9" id="KW-0808">Transferase</keyword>
<evidence type="ECO:0000256" key="1">
    <source>
        <dbReference type="ARBA" id="ARBA00004202"/>
    </source>
</evidence>
<dbReference type="InterPro" id="IPR043148">
    <property type="entry name" value="TagF_C"/>
</dbReference>
<gene>
    <name evidence="9" type="ORF">EFL26_04210</name>
</gene>
<evidence type="ECO:0000256" key="4">
    <source>
        <dbReference type="ARBA" id="ARBA00022679"/>
    </source>
</evidence>
<keyword evidence="5" id="KW-0777">Teichoic acid biosynthesis</keyword>
<dbReference type="Gene3D" id="3.40.50.12580">
    <property type="match status" value="1"/>
</dbReference>
<evidence type="ECO:0000313" key="9">
    <source>
        <dbReference type="EMBL" id="RNM16726.1"/>
    </source>
</evidence>
<reference evidence="9 10" key="1">
    <citation type="submission" date="2018-11" db="EMBL/GenBank/DDBJ databases">
        <authorList>
            <person name="Li F."/>
        </authorList>
    </citation>
    <scope>NUCLEOTIDE SEQUENCE [LARGE SCALE GENOMIC DNA]</scope>
    <source>
        <strain evidence="9 10">Gsoil 818</strain>
    </source>
</reference>
<evidence type="ECO:0000256" key="5">
    <source>
        <dbReference type="ARBA" id="ARBA00022944"/>
    </source>
</evidence>
<feature type="compositionally biased region" description="Basic and acidic residues" evidence="7">
    <location>
        <begin position="445"/>
        <end position="471"/>
    </location>
</feature>
<name>A0A3N0GX01_9ACTN</name>
<feature type="domain" description="Glycosyltransferase 2-like" evidence="8">
    <location>
        <begin position="9"/>
        <end position="171"/>
    </location>
</feature>
<dbReference type="PANTHER" id="PTHR43685:SF2">
    <property type="entry name" value="GLYCOSYLTRANSFERASE 2-LIKE DOMAIN-CONTAINING PROTEIN"/>
    <property type="match status" value="1"/>
</dbReference>
<dbReference type="Gene3D" id="3.90.550.10">
    <property type="entry name" value="Spore Coat Polysaccharide Biosynthesis Protein SpsA, Chain A"/>
    <property type="match status" value="1"/>
</dbReference>
<evidence type="ECO:0000256" key="6">
    <source>
        <dbReference type="ARBA" id="ARBA00023136"/>
    </source>
</evidence>
<dbReference type="InterPro" id="IPR001173">
    <property type="entry name" value="Glyco_trans_2-like"/>
</dbReference>
<dbReference type="GO" id="GO:0005886">
    <property type="term" value="C:plasma membrane"/>
    <property type="evidence" value="ECO:0007669"/>
    <property type="project" value="UniProtKB-SubCell"/>
</dbReference>
<evidence type="ECO:0000256" key="7">
    <source>
        <dbReference type="SAM" id="MobiDB-lite"/>
    </source>
</evidence>
<dbReference type="InterPro" id="IPR007554">
    <property type="entry name" value="Glycerophosphate_synth"/>
</dbReference>
<comment type="subcellular location">
    <subcellularLocation>
        <location evidence="1">Cell membrane</location>
        <topology evidence="1">Peripheral membrane protein</topology>
    </subcellularLocation>
</comment>
<dbReference type="RefSeq" id="WP_123221616.1">
    <property type="nucleotide sequence ID" value="NZ_RJSF01000007.1"/>
</dbReference>